<keyword evidence="8" id="KW-1185">Reference proteome</keyword>
<feature type="domain" description="Enoyl reductase (ER)" evidence="6">
    <location>
        <begin position="18"/>
        <end position="373"/>
    </location>
</feature>
<dbReference type="Gene3D" id="3.90.180.10">
    <property type="entry name" value="Medium-chain alcohol dehydrogenases, catalytic domain"/>
    <property type="match status" value="1"/>
</dbReference>
<name>A0ABR3YI83_9PEZI</name>
<dbReference type="Pfam" id="PF00107">
    <property type="entry name" value="ADH_zinc_N"/>
    <property type="match status" value="1"/>
</dbReference>
<dbReference type="Pfam" id="PF08240">
    <property type="entry name" value="ADH_N"/>
    <property type="match status" value="1"/>
</dbReference>
<protein>
    <recommendedName>
        <fullName evidence="6">Enoyl reductase (ER) domain-containing protein</fullName>
    </recommendedName>
</protein>
<dbReference type="InterPro" id="IPR013149">
    <property type="entry name" value="ADH-like_C"/>
</dbReference>
<keyword evidence="5" id="KW-0560">Oxidoreductase</keyword>
<dbReference type="SMART" id="SM00829">
    <property type="entry name" value="PKS_ER"/>
    <property type="match status" value="1"/>
</dbReference>
<evidence type="ECO:0000256" key="1">
    <source>
        <dbReference type="ARBA" id="ARBA00001947"/>
    </source>
</evidence>
<dbReference type="Proteomes" id="UP001583186">
    <property type="component" value="Unassembled WGS sequence"/>
</dbReference>
<keyword evidence="4" id="KW-0862">Zinc</keyword>
<evidence type="ECO:0000256" key="5">
    <source>
        <dbReference type="ARBA" id="ARBA00023002"/>
    </source>
</evidence>
<dbReference type="InterPro" id="IPR020843">
    <property type="entry name" value="ER"/>
</dbReference>
<comment type="caution">
    <text evidence="7">The sequence shown here is derived from an EMBL/GenBank/DDBJ whole genome shotgun (WGS) entry which is preliminary data.</text>
</comment>
<proteinExistence type="inferred from homology"/>
<dbReference type="PANTHER" id="PTHR43350:SF20">
    <property type="entry name" value="ENOYL REDUCTASE (ER) DOMAIN-CONTAINING PROTEIN"/>
    <property type="match status" value="1"/>
</dbReference>
<dbReference type="SUPFAM" id="SSF51735">
    <property type="entry name" value="NAD(P)-binding Rossmann-fold domains"/>
    <property type="match status" value="1"/>
</dbReference>
<dbReference type="Gene3D" id="3.40.50.720">
    <property type="entry name" value="NAD(P)-binding Rossmann-like Domain"/>
    <property type="match status" value="1"/>
</dbReference>
<dbReference type="EMBL" id="JAWCUI010000103">
    <property type="protein sequence ID" value="KAL1887986.1"/>
    <property type="molecule type" value="Genomic_DNA"/>
</dbReference>
<evidence type="ECO:0000313" key="8">
    <source>
        <dbReference type="Proteomes" id="UP001583186"/>
    </source>
</evidence>
<evidence type="ECO:0000256" key="2">
    <source>
        <dbReference type="ARBA" id="ARBA00008072"/>
    </source>
</evidence>
<accession>A0ABR3YI83</accession>
<dbReference type="InterPro" id="IPR011032">
    <property type="entry name" value="GroES-like_sf"/>
</dbReference>
<comment type="similarity">
    <text evidence="2">Belongs to the zinc-containing alcohol dehydrogenase family.</text>
</comment>
<keyword evidence="3" id="KW-0479">Metal-binding</keyword>
<gene>
    <name evidence="7" type="ORF">Sste5346_009868</name>
</gene>
<dbReference type="SUPFAM" id="SSF50129">
    <property type="entry name" value="GroES-like"/>
    <property type="match status" value="1"/>
</dbReference>
<reference evidence="7 8" key="1">
    <citation type="journal article" date="2024" name="IMA Fungus">
        <title>IMA Genome - F19 : A genome assembly and annotation guide to empower mycologists, including annotated draft genome sequences of Ceratocystis pirilliformis, Diaporthe australafricana, Fusarium ophioides, Paecilomyces lecythidis, and Sporothrix stenoceras.</title>
        <authorList>
            <person name="Aylward J."/>
            <person name="Wilson A.M."/>
            <person name="Visagie C.M."/>
            <person name="Spraker J."/>
            <person name="Barnes I."/>
            <person name="Buitendag C."/>
            <person name="Ceriani C."/>
            <person name="Del Mar Angel L."/>
            <person name="du Plessis D."/>
            <person name="Fuchs T."/>
            <person name="Gasser K."/>
            <person name="Kramer D."/>
            <person name="Li W."/>
            <person name="Munsamy K."/>
            <person name="Piso A."/>
            <person name="Price J.L."/>
            <person name="Sonnekus B."/>
            <person name="Thomas C."/>
            <person name="van der Nest A."/>
            <person name="van Dijk A."/>
            <person name="van Heerden A."/>
            <person name="van Vuuren N."/>
            <person name="Yilmaz N."/>
            <person name="Duong T.A."/>
            <person name="van der Merwe N.A."/>
            <person name="Wingfield M.J."/>
            <person name="Wingfield B.D."/>
        </authorList>
    </citation>
    <scope>NUCLEOTIDE SEQUENCE [LARGE SCALE GENOMIC DNA]</scope>
    <source>
        <strain evidence="7 8">CMW 5346</strain>
    </source>
</reference>
<dbReference type="InterPro" id="IPR036291">
    <property type="entry name" value="NAD(P)-bd_dom_sf"/>
</dbReference>
<dbReference type="PANTHER" id="PTHR43350">
    <property type="entry name" value="NAD-DEPENDENT ALCOHOL DEHYDROGENASE"/>
    <property type="match status" value="1"/>
</dbReference>
<evidence type="ECO:0000313" key="7">
    <source>
        <dbReference type="EMBL" id="KAL1887986.1"/>
    </source>
</evidence>
<comment type="cofactor">
    <cofactor evidence="1">
        <name>Zn(2+)</name>
        <dbReference type="ChEBI" id="CHEBI:29105"/>
    </cofactor>
</comment>
<organism evidence="7 8">
    <name type="scientific">Sporothrix stenoceras</name>
    <dbReference type="NCBI Taxonomy" id="5173"/>
    <lineage>
        <taxon>Eukaryota</taxon>
        <taxon>Fungi</taxon>
        <taxon>Dikarya</taxon>
        <taxon>Ascomycota</taxon>
        <taxon>Pezizomycotina</taxon>
        <taxon>Sordariomycetes</taxon>
        <taxon>Sordariomycetidae</taxon>
        <taxon>Ophiostomatales</taxon>
        <taxon>Ophiostomataceae</taxon>
        <taxon>Sporothrix</taxon>
    </lineage>
</organism>
<evidence type="ECO:0000256" key="3">
    <source>
        <dbReference type="ARBA" id="ARBA00022723"/>
    </source>
</evidence>
<sequence>MDGIKARRTKAYVVDHVGGPFELTEVFLDKLRDDEVLVELLYTGLWQDIVVKDGGMPVGGFPAVLGHEGLGIVREVGPAVADKSLQLGDTVILSFHSCRRCSWCQQGQYGGCPHMTETNFINTARQGVANESPISLADGRRVHGQFFGQSSLSKLTVATEKSVVKIDAQPADLAVLAPLACGYLTGASTVLSVLQPKKTDKVAVLGMGAVGLAAVMAAKARGVVDILAVDIVDEKLRIAAEVGASHTLNTSDLNTGLNEGIRRIFATGVDKIVDATGVVPVINDAVKALGHGGTLALVGVPPPNKTLQIDALDMLLSCKKIMGVIEGLSSPQQAIPELTKLYYEGKFPIDKVATVYPAEDMSRAIDDFKNGRD</sequence>
<evidence type="ECO:0000259" key="6">
    <source>
        <dbReference type="SMART" id="SM00829"/>
    </source>
</evidence>
<dbReference type="CDD" id="cd08278">
    <property type="entry name" value="benzyl_alcohol_DH"/>
    <property type="match status" value="1"/>
</dbReference>
<dbReference type="InterPro" id="IPR013154">
    <property type="entry name" value="ADH-like_N"/>
</dbReference>
<evidence type="ECO:0000256" key="4">
    <source>
        <dbReference type="ARBA" id="ARBA00022833"/>
    </source>
</evidence>